<feature type="domain" description="Protein kinase" evidence="3">
    <location>
        <begin position="1"/>
        <end position="265"/>
    </location>
</feature>
<feature type="compositionally biased region" description="Low complexity" evidence="1">
    <location>
        <begin position="592"/>
        <end position="601"/>
    </location>
</feature>
<dbReference type="Gene3D" id="1.10.510.10">
    <property type="entry name" value="Transferase(Phosphotransferase) domain 1"/>
    <property type="match status" value="1"/>
</dbReference>
<dbReference type="InterPro" id="IPR008271">
    <property type="entry name" value="Ser/Thr_kinase_AS"/>
</dbReference>
<evidence type="ECO:0000256" key="2">
    <source>
        <dbReference type="SAM" id="Phobius"/>
    </source>
</evidence>
<keyword evidence="2" id="KW-0812">Transmembrane</keyword>
<dbReference type="PANTHER" id="PTHR44167">
    <property type="entry name" value="OVARIAN-SPECIFIC SERINE/THREONINE-PROTEIN KINASE LOK-RELATED"/>
    <property type="match status" value="1"/>
</dbReference>
<sequence length="1024" mass="110523">MAKEVGTKRFLAVKVFDRPASPAEDMRRRQAIKHELKILDAVRNGPHIIVTGTARYLDDLSRSVELPMQFYPEHLASLLERTKTERGLRDAFFIVPLYYYTVLAQMLSALVFLHSQDVNIIHRDIKPENILIEHPNGNPTDTPNHFVLGHFGCASRASPPPSGLTDSLQFIAPEMYYGQKQTAAVDIWSLGMVCVEMAGWLPGTAGATTVEAMKRVNWCNCMQELGKEIQNYRPEIEEMLRVDVLKRTTATQLLTKINSSMHIVSQKASARLARLMIKKNMGPGVPEYDLDTLVDVYLERHDLVDEDEPANTTSEVSSRTQRAVITNKPRSTPPQLPPCLQLRGGARPSRGQPLTSAPATRPLTRSRRMMGPLRSAVLPPSLPSRRIAAPTNSDAISLPPLSQGVADSSAVAPIRKDSETEGGSATTVAPPQRSRSQEEGKASEVIATPKRTLRKGAAKKSSVSRRPAQTYPDDGPSTTAKTSCESQATIEPADATLKSRKIQSQQAKEPPRPNAAQISSPAQEAERLPKSVATQESSTPERERGAAKASVSTGPQGTTTPSPSASSINLEVENPKNQRQATRQRRYSTAPQASSAAQLQSNTLRAAPQTNDTSKSTNSPRSTSSSAATSATHSKGQSSSGPRNPSQRLSADAPSFFPPGRSGYDRDQALHVNGSQPSRRSDDQCQETGVGAGLVAHQASGQATQGGVQSGRHGVMLSAHQGPQRSPALDVAGTSPPMAPLNRAIRSSPSLGQPAMPLPTQSIGPELQTQPNHTQASPHRPHRPPPLLHSATQAFPFWTPAGVYTDISPTLVGAPARSFLVYAQLGECTPPAYVPQVQQSYVGPPFQSSPSQYYFYSQPNGRGAPPYSEVPSSQAPRHEAGQGQGNVDQGGQFPSGLAGVQGQSTGAQARPSHPLDMQPQNRGAGEPFTSRHFETRSQQERVPEAVSSPRLPALPVQRDSAPGQLPSPPNTEAHTQQDRSPQKLPSALDSVAHSQSNKDEDEGEWEEPRHVRRRRSRKAIKGSA</sequence>
<dbReference type="SUPFAM" id="SSF56112">
    <property type="entry name" value="Protein kinase-like (PK-like)"/>
    <property type="match status" value="1"/>
</dbReference>
<keyword evidence="2" id="KW-0472">Membrane</keyword>
<dbReference type="SMART" id="SM00220">
    <property type="entry name" value="S_TKc"/>
    <property type="match status" value="1"/>
</dbReference>
<evidence type="ECO:0000256" key="1">
    <source>
        <dbReference type="SAM" id="MobiDB-lite"/>
    </source>
</evidence>
<dbReference type="GO" id="GO:0005524">
    <property type="term" value="F:ATP binding"/>
    <property type="evidence" value="ECO:0007669"/>
    <property type="project" value="InterPro"/>
</dbReference>
<dbReference type="AlphaFoldDB" id="U1GPX2"/>
<dbReference type="OrthoDB" id="10252171at2759"/>
<feature type="compositionally biased region" description="Polar residues" evidence="1">
    <location>
        <begin position="602"/>
        <end position="612"/>
    </location>
</feature>
<dbReference type="RefSeq" id="XP_007800333.1">
    <property type="nucleotide sequence ID" value="XM_007802142.1"/>
</dbReference>
<feature type="compositionally biased region" description="Polar residues" evidence="1">
    <location>
        <begin position="635"/>
        <end position="649"/>
    </location>
</feature>
<feature type="compositionally biased region" description="Polar residues" evidence="1">
    <location>
        <begin position="575"/>
        <end position="591"/>
    </location>
</feature>
<feature type="compositionally biased region" description="Polar residues" evidence="1">
    <location>
        <begin position="310"/>
        <end position="330"/>
    </location>
</feature>
<dbReference type="InterPro" id="IPR000719">
    <property type="entry name" value="Prot_kinase_dom"/>
</dbReference>
<reference evidence="5" key="1">
    <citation type="journal article" date="2014" name="BMC Genomics">
        <title>Genome characteristics reveal the impact of lichenization on lichen-forming fungus Endocarpon pusillum Hedwig (Verrucariales, Ascomycota).</title>
        <authorList>
            <person name="Wang Y.-Y."/>
            <person name="Liu B."/>
            <person name="Zhang X.-Y."/>
            <person name="Zhou Q.-M."/>
            <person name="Zhang T."/>
            <person name="Li H."/>
            <person name="Yu Y.-F."/>
            <person name="Zhang X.-L."/>
            <person name="Hao X.-Y."/>
            <person name="Wang M."/>
            <person name="Wang L."/>
            <person name="Wei J.-C."/>
        </authorList>
    </citation>
    <scope>NUCLEOTIDE SEQUENCE [LARGE SCALE GENOMIC DNA]</scope>
    <source>
        <strain evidence="5">Z07020 / HMAS-L-300199</strain>
    </source>
</reference>
<name>U1GPX2_ENDPU</name>
<accession>U1GPX2</accession>
<feature type="compositionally biased region" description="Basic and acidic residues" evidence="1">
    <location>
        <begin position="929"/>
        <end position="943"/>
    </location>
</feature>
<keyword evidence="5" id="KW-1185">Reference proteome</keyword>
<dbReference type="EMBL" id="KE720909">
    <property type="protein sequence ID" value="ERF74021.1"/>
    <property type="molecule type" value="Genomic_DNA"/>
</dbReference>
<feature type="region of interest" description="Disordered" evidence="1">
    <location>
        <begin position="306"/>
        <end position="687"/>
    </location>
</feature>
<dbReference type="PROSITE" id="PS50011">
    <property type="entry name" value="PROTEIN_KINASE_DOM"/>
    <property type="match status" value="1"/>
</dbReference>
<gene>
    <name evidence="4" type="ORF">EPUS_03836</name>
</gene>
<feature type="region of interest" description="Disordered" evidence="1">
    <location>
        <begin position="853"/>
        <end position="1024"/>
    </location>
</feature>
<organism evidence="4 5">
    <name type="scientific">Endocarpon pusillum (strain Z07020 / HMAS-L-300199)</name>
    <name type="common">Lichen-forming fungus</name>
    <dbReference type="NCBI Taxonomy" id="1263415"/>
    <lineage>
        <taxon>Eukaryota</taxon>
        <taxon>Fungi</taxon>
        <taxon>Dikarya</taxon>
        <taxon>Ascomycota</taxon>
        <taxon>Pezizomycotina</taxon>
        <taxon>Eurotiomycetes</taxon>
        <taxon>Chaetothyriomycetidae</taxon>
        <taxon>Verrucariales</taxon>
        <taxon>Verrucariaceae</taxon>
        <taxon>Endocarpon</taxon>
    </lineage>
</organism>
<keyword evidence="2" id="KW-1133">Transmembrane helix</keyword>
<dbReference type="CDD" id="cd00180">
    <property type="entry name" value="PKc"/>
    <property type="match status" value="1"/>
</dbReference>
<dbReference type="eggNOG" id="KOG0580">
    <property type="taxonomic scope" value="Eukaryota"/>
</dbReference>
<feature type="compositionally biased region" description="Basic residues" evidence="1">
    <location>
        <begin position="1010"/>
        <end position="1024"/>
    </location>
</feature>
<protein>
    <recommendedName>
        <fullName evidence="3">Protein kinase domain-containing protein</fullName>
    </recommendedName>
</protein>
<dbReference type="GO" id="GO:0005737">
    <property type="term" value="C:cytoplasm"/>
    <property type="evidence" value="ECO:0007669"/>
    <property type="project" value="TreeGrafter"/>
</dbReference>
<evidence type="ECO:0000259" key="3">
    <source>
        <dbReference type="PROSITE" id="PS50011"/>
    </source>
</evidence>
<dbReference type="HOGENOM" id="CLU_295438_0_0_1"/>
<dbReference type="OMA" id="HFEKECP"/>
<feature type="compositionally biased region" description="Polar residues" evidence="1">
    <location>
        <begin position="476"/>
        <end position="489"/>
    </location>
</feature>
<dbReference type="Proteomes" id="UP000019373">
    <property type="component" value="Unassembled WGS sequence"/>
</dbReference>
<feature type="compositionally biased region" description="Low complexity" evidence="1">
    <location>
        <begin position="550"/>
        <end position="567"/>
    </location>
</feature>
<proteinExistence type="predicted"/>
<feature type="region of interest" description="Disordered" evidence="1">
    <location>
        <begin position="747"/>
        <end position="790"/>
    </location>
</feature>
<dbReference type="GeneID" id="19238873"/>
<dbReference type="GO" id="GO:0004674">
    <property type="term" value="F:protein serine/threonine kinase activity"/>
    <property type="evidence" value="ECO:0007669"/>
    <property type="project" value="TreeGrafter"/>
</dbReference>
<dbReference type="PROSITE" id="PS00108">
    <property type="entry name" value="PROTEIN_KINASE_ST"/>
    <property type="match status" value="1"/>
</dbReference>
<dbReference type="GO" id="GO:0044773">
    <property type="term" value="P:mitotic DNA damage checkpoint signaling"/>
    <property type="evidence" value="ECO:0007669"/>
    <property type="project" value="TreeGrafter"/>
</dbReference>
<dbReference type="GO" id="GO:0005634">
    <property type="term" value="C:nucleus"/>
    <property type="evidence" value="ECO:0007669"/>
    <property type="project" value="TreeGrafter"/>
</dbReference>
<feature type="compositionally biased region" description="Low complexity" evidence="1">
    <location>
        <begin position="613"/>
        <end position="634"/>
    </location>
</feature>
<feature type="compositionally biased region" description="Polar residues" evidence="1">
    <location>
        <begin position="759"/>
        <end position="777"/>
    </location>
</feature>
<dbReference type="PANTHER" id="PTHR44167:SF24">
    <property type="entry name" value="SERINE_THREONINE-PROTEIN KINASE CHK2"/>
    <property type="match status" value="1"/>
</dbReference>
<evidence type="ECO:0000313" key="5">
    <source>
        <dbReference type="Proteomes" id="UP000019373"/>
    </source>
</evidence>
<evidence type="ECO:0000313" key="4">
    <source>
        <dbReference type="EMBL" id="ERF74021.1"/>
    </source>
</evidence>
<dbReference type="InterPro" id="IPR011009">
    <property type="entry name" value="Kinase-like_dom_sf"/>
</dbReference>
<dbReference type="Pfam" id="PF00069">
    <property type="entry name" value="Pkinase"/>
    <property type="match status" value="1"/>
</dbReference>
<feature type="transmembrane region" description="Helical" evidence="2">
    <location>
        <begin position="91"/>
        <end position="113"/>
    </location>
</feature>